<protein>
    <recommendedName>
        <fullName evidence="5">Flagellar protein FliT</fullName>
    </recommendedName>
</protein>
<keyword evidence="6" id="KW-0966">Cell projection</keyword>
<dbReference type="AlphaFoldDB" id="A0A0K8P6J0"/>
<evidence type="ECO:0000256" key="4">
    <source>
        <dbReference type="ARBA" id="ARBA00023186"/>
    </source>
</evidence>
<evidence type="ECO:0000256" key="5">
    <source>
        <dbReference type="ARBA" id="ARBA00093797"/>
    </source>
</evidence>
<reference evidence="6 7" key="2">
    <citation type="journal article" date="2016" name="Science">
        <title>A bacterium that degrades and assimilates poly(ethylene terephthalate).</title>
        <authorList>
            <person name="Yoshida S."/>
            <person name="Hiraga K."/>
            <person name="Takehana T."/>
            <person name="Taniguchi I."/>
            <person name="Yamaji H."/>
            <person name="Maeda Y."/>
            <person name="Toyohara K."/>
            <person name="Miyamoto K."/>
            <person name="Kimura Y."/>
            <person name="Oda K."/>
        </authorList>
    </citation>
    <scope>NUCLEOTIDE SEQUENCE [LARGE SCALE GENOMIC DNA]</scope>
    <source>
        <strain evidence="7">NBRC 110686 / TISTR 2288 / 201-F6</strain>
    </source>
</reference>
<sequence>MISSFWTQATALDPMNANLLNYYEAIERASHDMLEAARTGNWDEVVKLEGACAVLISQLKHAASQQPLEAEEAQLKTRIMQRILVNDAEIRSLAEPWLDDLDEMVGGQPTVH</sequence>
<keyword evidence="6" id="KW-0969">Cilium</keyword>
<dbReference type="EMBL" id="BBYR01000069">
    <property type="protein sequence ID" value="GAP38221.1"/>
    <property type="molecule type" value="Genomic_DNA"/>
</dbReference>
<gene>
    <name evidence="6" type="ORF">ISF6_4415</name>
</gene>
<evidence type="ECO:0000256" key="2">
    <source>
        <dbReference type="ARBA" id="ARBA00022490"/>
    </source>
</evidence>
<proteinExistence type="predicted"/>
<dbReference type="Proteomes" id="UP000037660">
    <property type="component" value="Unassembled WGS sequence"/>
</dbReference>
<keyword evidence="7" id="KW-1185">Reference proteome</keyword>
<keyword evidence="6" id="KW-0282">Flagellum</keyword>
<dbReference type="InterPro" id="IPR008622">
    <property type="entry name" value="FliT"/>
</dbReference>
<evidence type="ECO:0000313" key="7">
    <source>
        <dbReference type="Proteomes" id="UP000037660"/>
    </source>
</evidence>
<keyword evidence="4" id="KW-0143">Chaperone</keyword>
<keyword evidence="3" id="KW-1005">Bacterial flagellum biogenesis</keyword>
<keyword evidence="2" id="KW-0963">Cytoplasm</keyword>
<evidence type="ECO:0000313" key="6">
    <source>
        <dbReference type="EMBL" id="GAP38221.1"/>
    </source>
</evidence>
<evidence type="ECO:0000256" key="1">
    <source>
        <dbReference type="ARBA" id="ARBA00004514"/>
    </source>
</evidence>
<dbReference type="Pfam" id="PF05400">
    <property type="entry name" value="FliT"/>
    <property type="match status" value="1"/>
</dbReference>
<evidence type="ECO:0000256" key="3">
    <source>
        <dbReference type="ARBA" id="ARBA00022795"/>
    </source>
</evidence>
<comment type="subcellular location">
    <subcellularLocation>
        <location evidence="1">Cytoplasm</location>
        <location evidence="1">Cytosol</location>
    </subcellularLocation>
</comment>
<dbReference type="GO" id="GO:0044781">
    <property type="term" value="P:bacterial-type flagellum organization"/>
    <property type="evidence" value="ECO:0007669"/>
    <property type="project" value="UniProtKB-KW"/>
</dbReference>
<name>A0A0K8P6J0_PISS1</name>
<accession>A0A0K8P6J0</accession>
<reference evidence="7" key="1">
    <citation type="submission" date="2015-07" db="EMBL/GenBank/DDBJ databases">
        <title>Discovery of a poly(ethylene terephthalate assimilation.</title>
        <authorList>
            <person name="Yoshida S."/>
            <person name="Hiraga K."/>
            <person name="Takehana T."/>
            <person name="Taniguchi I."/>
            <person name="Yamaji H."/>
            <person name="Maeda Y."/>
            <person name="Toyohara K."/>
            <person name="Miyamoto K."/>
            <person name="Kimura Y."/>
            <person name="Oda K."/>
        </authorList>
    </citation>
    <scope>NUCLEOTIDE SEQUENCE [LARGE SCALE GENOMIC DNA]</scope>
    <source>
        <strain evidence="7">NBRC 110686 / TISTR 2288 / 201-F6</strain>
    </source>
</reference>
<comment type="caution">
    <text evidence="6">The sequence shown here is derived from an EMBL/GenBank/DDBJ whole genome shotgun (WGS) entry which is preliminary data.</text>
</comment>
<dbReference type="Gene3D" id="1.20.58.380">
    <property type="entry name" value="Flagellar protein flit"/>
    <property type="match status" value="1"/>
</dbReference>
<organism evidence="6 7">
    <name type="scientific">Piscinibacter sakaiensis</name>
    <name type="common">Ideonella sakaiensis</name>
    <dbReference type="NCBI Taxonomy" id="1547922"/>
    <lineage>
        <taxon>Bacteria</taxon>
        <taxon>Pseudomonadati</taxon>
        <taxon>Pseudomonadota</taxon>
        <taxon>Betaproteobacteria</taxon>
        <taxon>Burkholderiales</taxon>
        <taxon>Sphaerotilaceae</taxon>
        <taxon>Piscinibacter</taxon>
    </lineage>
</organism>
<dbReference type="STRING" id="1547922.ISF6_4415"/>